<proteinExistence type="predicted"/>
<evidence type="ECO:0000256" key="1">
    <source>
        <dbReference type="ARBA" id="ARBA00004496"/>
    </source>
</evidence>
<organism evidence="8">
    <name type="scientific">Caldimicrobium thiodismutans</name>
    <dbReference type="NCBI Taxonomy" id="1653476"/>
    <lineage>
        <taxon>Bacteria</taxon>
        <taxon>Pseudomonadati</taxon>
        <taxon>Thermodesulfobacteriota</taxon>
        <taxon>Thermodesulfobacteria</taxon>
        <taxon>Thermodesulfobacteriales</taxon>
        <taxon>Thermodesulfobacteriaceae</taxon>
        <taxon>Caldimicrobium</taxon>
    </lineage>
</organism>
<comment type="subcellular location">
    <subcellularLocation>
        <location evidence="1">Cytoplasm</location>
    </subcellularLocation>
</comment>
<evidence type="ECO:0000256" key="4">
    <source>
        <dbReference type="ARBA" id="ARBA00022679"/>
    </source>
</evidence>
<dbReference type="Gene3D" id="2.30.130.10">
    <property type="entry name" value="PUA domain"/>
    <property type="match status" value="1"/>
</dbReference>
<evidence type="ECO:0000256" key="5">
    <source>
        <dbReference type="ARBA" id="ARBA00022691"/>
    </source>
</evidence>
<dbReference type="InterPro" id="IPR029063">
    <property type="entry name" value="SAM-dependent_MTases_sf"/>
</dbReference>
<dbReference type="GO" id="GO:0032259">
    <property type="term" value="P:methylation"/>
    <property type="evidence" value="ECO:0007669"/>
    <property type="project" value="UniProtKB-KW"/>
</dbReference>
<name>A0A832GQK8_9BACT</name>
<feature type="domain" description="S-adenosylmethionine-dependent methyltransferase" evidence="6">
    <location>
        <begin position="175"/>
        <end position="301"/>
    </location>
</feature>
<reference evidence="8" key="1">
    <citation type="journal article" date="2020" name="mSystems">
        <title>Genome- and Community-Level Interaction Insights into Carbon Utilization and Element Cycling Functions of Hydrothermarchaeota in Hydrothermal Sediment.</title>
        <authorList>
            <person name="Zhou Z."/>
            <person name="Liu Y."/>
            <person name="Xu W."/>
            <person name="Pan J."/>
            <person name="Luo Z.H."/>
            <person name="Li M."/>
        </authorList>
    </citation>
    <scope>NUCLEOTIDE SEQUENCE [LARGE SCALE GENOMIC DNA]</scope>
    <source>
        <strain evidence="8">SpSt-605</strain>
    </source>
</reference>
<dbReference type="Gene3D" id="3.40.50.150">
    <property type="entry name" value="Vaccinia Virus protein VP39"/>
    <property type="match status" value="1"/>
</dbReference>
<evidence type="ECO:0000259" key="7">
    <source>
        <dbReference type="Pfam" id="PF17785"/>
    </source>
</evidence>
<evidence type="ECO:0000256" key="3">
    <source>
        <dbReference type="ARBA" id="ARBA00022603"/>
    </source>
</evidence>
<evidence type="ECO:0000256" key="2">
    <source>
        <dbReference type="ARBA" id="ARBA00022490"/>
    </source>
</evidence>
<keyword evidence="5" id="KW-0949">S-adenosyl-L-methionine</keyword>
<dbReference type="Pfam" id="PF10672">
    <property type="entry name" value="Methyltrans_SAM"/>
    <property type="match status" value="1"/>
</dbReference>
<keyword evidence="4 8" id="KW-0808">Transferase</keyword>
<keyword evidence="2" id="KW-0963">Cytoplasm</keyword>
<keyword evidence="3 8" id="KW-0489">Methyltransferase</keyword>
<sequence length="391" mass="45258">MYPPIKLNSKGFRKYLKGAQWFTEEDLYDPERVKREVEPGSIISLYAENNFLAQAFYNPYSRYVIKIVSHERRAINRDFFIETLSRALSFRNRIYPQEKAFRLVFAEGDFLPGLVVDIYDKVAVLQIHTLGMERLKETLVETLPLVYPLESILLKNDFEKRKEEGLPLYVESYLKEPPETVLVAMDDIKFLIPIKKGQKTGFFLDQRENRRFLGKISSNLTLIDAFSYTGAFSLYALKGGAKRAFLLDRSTYALELALETAKLNGFTDHLIPVEGDVFTLLKNPVADADILVLDPPALIKSKRDFEKGMQKYKELYFLGLNLFRGKEGLLLAFSCSHYLSLEEMRNIFHTLLNKLQKRARLFKIFHQAPDHPINPYVKETEYLKGIALQLV</sequence>
<dbReference type="Gene3D" id="3.30.750.80">
    <property type="entry name" value="RNA methyltransferase domain (HRMD) like"/>
    <property type="match status" value="1"/>
</dbReference>
<evidence type="ECO:0000259" key="6">
    <source>
        <dbReference type="Pfam" id="PF10672"/>
    </source>
</evidence>
<dbReference type="InterPro" id="IPR041532">
    <property type="entry name" value="RlmI-like_PUA"/>
</dbReference>
<dbReference type="EMBL" id="DSZU01000144">
    <property type="protein sequence ID" value="HGV55971.1"/>
    <property type="molecule type" value="Genomic_DNA"/>
</dbReference>
<dbReference type="PANTHER" id="PTHR42873">
    <property type="entry name" value="RIBOSOMAL RNA LARGE SUBUNIT METHYLTRANSFERASE"/>
    <property type="match status" value="1"/>
</dbReference>
<dbReference type="PANTHER" id="PTHR42873:SF1">
    <property type="entry name" value="S-ADENOSYLMETHIONINE-DEPENDENT METHYLTRANSFERASE DOMAIN-CONTAINING PROTEIN"/>
    <property type="match status" value="1"/>
</dbReference>
<dbReference type="SUPFAM" id="SSF53335">
    <property type="entry name" value="S-adenosyl-L-methionine-dependent methyltransferases"/>
    <property type="match status" value="1"/>
</dbReference>
<gene>
    <name evidence="8" type="ORF">ENT73_07850</name>
</gene>
<accession>A0A832GQK8</accession>
<dbReference type="Pfam" id="PF17785">
    <property type="entry name" value="PUA_3"/>
    <property type="match status" value="1"/>
</dbReference>
<dbReference type="CDD" id="cd02440">
    <property type="entry name" value="AdoMet_MTases"/>
    <property type="match status" value="1"/>
</dbReference>
<dbReference type="GO" id="GO:0008168">
    <property type="term" value="F:methyltransferase activity"/>
    <property type="evidence" value="ECO:0007669"/>
    <property type="project" value="UniProtKB-KW"/>
</dbReference>
<dbReference type="CDD" id="cd11572">
    <property type="entry name" value="RlmI_M_like"/>
    <property type="match status" value="1"/>
</dbReference>
<dbReference type="GO" id="GO:0003723">
    <property type="term" value="F:RNA binding"/>
    <property type="evidence" value="ECO:0007669"/>
    <property type="project" value="InterPro"/>
</dbReference>
<dbReference type="GO" id="GO:0005737">
    <property type="term" value="C:cytoplasm"/>
    <property type="evidence" value="ECO:0007669"/>
    <property type="project" value="UniProtKB-SubCell"/>
</dbReference>
<dbReference type="InterPro" id="IPR019614">
    <property type="entry name" value="SAM-dep_methyl-trfase"/>
</dbReference>
<evidence type="ECO:0000313" key="8">
    <source>
        <dbReference type="EMBL" id="HGV55971.1"/>
    </source>
</evidence>
<dbReference type="InterPro" id="IPR036974">
    <property type="entry name" value="PUA_sf"/>
</dbReference>
<feature type="domain" description="RlmI-like PUA" evidence="7">
    <location>
        <begin position="5"/>
        <end position="69"/>
    </location>
</feature>
<protein>
    <submittedName>
        <fullName evidence="8">Class I SAM-dependent rRNA methyltransferase</fullName>
    </submittedName>
</protein>
<dbReference type="AlphaFoldDB" id="A0A832GQK8"/>
<comment type="caution">
    <text evidence="8">The sequence shown here is derived from an EMBL/GenBank/DDBJ whole genome shotgun (WGS) entry which is preliminary data.</text>
</comment>